<evidence type="ECO:0000259" key="1">
    <source>
        <dbReference type="Pfam" id="PF01966"/>
    </source>
</evidence>
<dbReference type="SUPFAM" id="SSF109604">
    <property type="entry name" value="HD-domain/PDEase-like"/>
    <property type="match status" value="1"/>
</dbReference>
<evidence type="ECO:0000313" key="3">
    <source>
        <dbReference type="Proteomes" id="UP000248806"/>
    </source>
</evidence>
<keyword evidence="3" id="KW-1185">Reference proteome</keyword>
<protein>
    <submittedName>
        <fullName evidence="2">HD domain-containing protein</fullName>
    </submittedName>
</protein>
<evidence type="ECO:0000313" key="2">
    <source>
        <dbReference type="EMBL" id="PZW24881.1"/>
    </source>
</evidence>
<organism evidence="2 3">
    <name type="scientific">Thermosporothrix hazakensis</name>
    <dbReference type="NCBI Taxonomy" id="644383"/>
    <lineage>
        <taxon>Bacteria</taxon>
        <taxon>Bacillati</taxon>
        <taxon>Chloroflexota</taxon>
        <taxon>Ktedonobacteria</taxon>
        <taxon>Ktedonobacterales</taxon>
        <taxon>Thermosporotrichaceae</taxon>
        <taxon>Thermosporothrix</taxon>
    </lineage>
</organism>
<sequence length="183" mass="20432">MLTIAQAARFAESYLAPLGARWLHVQGVVRQAYSVSRILNDKEHDYLISAAYLHDIGYAPSLQKTGFHPLDGAYFVRSLGDLRLASLVAHHSEARFEARLKGLEEQLSEFPREESPLADALIYCDFTTSPFGATISMQERVADIMSRYGKEHPVTQALHLALPTLTEAIERMEKRLQASSSSL</sequence>
<dbReference type="InterPro" id="IPR006674">
    <property type="entry name" value="HD_domain"/>
</dbReference>
<feature type="domain" description="HD" evidence="1">
    <location>
        <begin position="23"/>
        <end position="103"/>
    </location>
</feature>
<dbReference type="OrthoDB" id="2989229at2"/>
<comment type="caution">
    <text evidence="2">The sequence shown here is derived from an EMBL/GenBank/DDBJ whole genome shotgun (WGS) entry which is preliminary data.</text>
</comment>
<dbReference type="EMBL" id="QKUF01000020">
    <property type="protein sequence ID" value="PZW24881.1"/>
    <property type="molecule type" value="Genomic_DNA"/>
</dbReference>
<proteinExistence type="predicted"/>
<reference evidence="2 3" key="1">
    <citation type="submission" date="2018-06" db="EMBL/GenBank/DDBJ databases">
        <title>Genomic Encyclopedia of Archaeal and Bacterial Type Strains, Phase II (KMG-II): from individual species to whole genera.</title>
        <authorList>
            <person name="Goeker M."/>
        </authorList>
    </citation>
    <scope>NUCLEOTIDE SEQUENCE [LARGE SCALE GENOMIC DNA]</scope>
    <source>
        <strain evidence="2 3">ATCC BAA-1881</strain>
    </source>
</reference>
<dbReference type="Proteomes" id="UP000248806">
    <property type="component" value="Unassembled WGS sequence"/>
</dbReference>
<dbReference type="CDD" id="cd00077">
    <property type="entry name" value="HDc"/>
    <property type="match status" value="1"/>
</dbReference>
<dbReference type="Pfam" id="PF01966">
    <property type="entry name" value="HD"/>
    <property type="match status" value="1"/>
</dbReference>
<dbReference type="InterPro" id="IPR003607">
    <property type="entry name" value="HD/PDEase_dom"/>
</dbReference>
<gene>
    <name evidence="2" type="ORF">EI42_04489</name>
</gene>
<dbReference type="Gene3D" id="1.10.3210.10">
    <property type="entry name" value="Hypothetical protein af1432"/>
    <property type="match status" value="1"/>
</dbReference>
<dbReference type="RefSeq" id="WP_111324809.1">
    <property type="nucleotide sequence ID" value="NZ_BIFX01000001.1"/>
</dbReference>
<dbReference type="AlphaFoldDB" id="A0A326U1P2"/>
<name>A0A326U1P2_THEHA</name>
<accession>A0A326U1P2</accession>